<dbReference type="GeneID" id="19111112"/>
<evidence type="ECO:0000313" key="2">
    <source>
        <dbReference type="Proteomes" id="UP000011761"/>
    </source>
</evidence>
<sequence length="78" mass="8800">MPARSTRVIEIGPLNANPDDCFLTIANYYIGSPSTFIELSSTVDDRSYIRSMRHHTSHMNTPALHAYEKGVTLYGIRQ</sequence>
<gene>
    <name evidence="1" type="ORF">BAUCODRAFT_30092</name>
</gene>
<dbReference type="AlphaFoldDB" id="M2N6K4"/>
<evidence type="ECO:0000313" key="1">
    <source>
        <dbReference type="EMBL" id="EMC99713.1"/>
    </source>
</evidence>
<dbReference type="EMBL" id="KB445551">
    <property type="protein sequence ID" value="EMC99713.1"/>
    <property type="molecule type" value="Genomic_DNA"/>
</dbReference>
<organism evidence="1 2">
    <name type="scientific">Baudoinia panamericana (strain UAMH 10762)</name>
    <name type="common">Angels' share fungus</name>
    <name type="synonym">Baudoinia compniacensis (strain UAMH 10762)</name>
    <dbReference type="NCBI Taxonomy" id="717646"/>
    <lineage>
        <taxon>Eukaryota</taxon>
        <taxon>Fungi</taxon>
        <taxon>Dikarya</taxon>
        <taxon>Ascomycota</taxon>
        <taxon>Pezizomycotina</taxon>
        <taxon>Dothideomycetes</taxon>
        <taxon>Dothideomycetidae</taxon>
        <taxon>Mycosphaerellales</taxon>
        <taxon>Teratosphaeriaceae</taxon>
        <taxon>Baudoinia</taxon>
    </lineage>
</organism>
<dbReference type="HOGENOM" id="CLU_2621650_0_0_1"/>
<dbReference type="KEGG" id="bcom:BAUCODRAFT_30092"/>
<dbReference type="RefSeq" id="XP_007672942.1">
    <property type="nucleotide sequence ID" value="XM_007674752.1"/>
</dbReference>
<name>M2N6K4_BAUPA</name>
<reference evidence="1 2" key="1">
    <citation type="journal article" date="2012" name="PLoS Pathog.">
        <title>Diverse lifestyles and strategies of plant pathogenesis encoded in the genomes of eighteen Dothideomycetes fungi.</title>
        <authorList>
            <person name="Ohm R.A."/>
            <person name="Feau N."/>
            <person name="Henrissat B."/>
            <person name="Schoch C.L."/>
            <person name="Horwitz B.A."/>
            <person name="Barry K.W."/>
            <person name="Condon B.J."/>
            <person name="Copeland A.C."/>
            <person name="Dhillon B."/>
            <person name="Glaser F."/>
            <person name="Hesse C.N."/>
            <person name="Kosti I."/>
            <person name="LaButti K."/>
            <person name="Lindquist E.A."/>
            <person name="Lucas S."/>
            <person name="Salamov A.A."/>
            <person name="Bradshaw R.E."/>
            <person name="Ciuffetti L."/>
            <person name="Hamelin R.C."/>
            <person name="Kema G.H.J."/>
            <person name="Lawrence C."/>
            <person name="Scott J.A."/>
            <person name="Spatafora J.W."/>
            <person name="Turgeon B.G."/>
            <person name="de Wit P.J.G.M."/>
            <person name="Zhong S."/>
            <person name="Goodwin S.B."/>
            <person name="Grigoriev I.V."/>
        </authorList>
    </citation>
    <scope>NUCLEOTIDE SEQUENCE [LARGE SCALE GENOMIC DNA]</scope>
    <source>
        <strain evidence="1 2">UAMH 10762</strain>
    </source>
</reference>
<dbReference type="Proteomes" id="UP000011761">
    <property type="component" value="Unassembled WGS sequence"/>
</dbReference>
<proteinExistence type="predicted"/>
<accession>M2N6K4</accession>
<protein>
    <submittedName>
        <fullName evidence="1">Uncharacterized protein</fullName>
    </submittedName>
</protein>
<keyword evidence="2" id="KW-1185">Reference proteome</keyword>